<dbReference type="Proteomes" id="UP000046393">
    <property type="component" value="Unplaced"/>
</dbReference>
<accession>A0A0N5AHP5</accession>
<dbReference type="AlphaFoldDB" id="A0A0N5AHP5"/>
<name>A0A0N5AHP5_9BILA</name>
<sequence length="86" mass="9903">LNEEKEILNRGIDNGNRLVAWYKHRLASVQKRAELLAKGMVAMEVAVHEQKLNFLRAHATELNRRIISLMESSDRGFPTHINLQVL</sequence>
<dbReference type="PANTHER" id="PTHR14907">
    <property type="entry name" value="FI14130P"/>
    <property type="match status" value="1"/>
</dbReference>
<dbReference type="WBParaSite" id="SMUV_0000390401-mRNA-1">
    <property type="protein sequence ID" value="SMUV_0000390401-mRNA-1"/>
    <property type="gene ID" value="SMUV_0000390401"/>
</dbReference>
<protein>
    <submittedName>
        <fullName evidence="2">Suppressor of IKBKE 1</fullName>
    </submittedName>
</protein>
<organism evidence="1 2">
    <name type="scientific">Syphacia muris</name>
    <dbReference type="NCBI Taxonomy" id="451379"/>
    <lineage>
        <taxon>Eukaryota</taxon>
        <taxon>Metazoa</taxon>
        <taxon>Ecdysozoa</taxon>
        <taxon>Nematoda</taxon>
        <taxon>Chromadorea</taxon>
        <taxon>Rhabditida</taxon>
        <taxon>Spirurina</taxon>
        <taxon>Oxyuridomorpha</taxon>
        <taxon>Oxyuroidea</taxon>
        <taxon>Oxyuridae</taxon>
        <taxon>Syphacia</taxon>
    </lineage>
</organism>
<keyword evidence="1" id="KW-1185">Reference proteome</keyword>
<evidence type="ECO:0000313" key="1">
    <source>
        <dbReference type="Proteomes" id="UP000046393"/>
    </source>
</evidence>
<proteinExistence type="predicted"/>
<dbReference type="InterPro" id="IPR026828">
    <property type="entry name" value="SAPC2_1/2"/>
</dbReference>
<dbReference type="PANTHER" id="PTHR14907:SF2">
    <property type="entry name" value="SUPPRESSOR APC DOMAIN-CONTAINING PROTEIN 2"/>
    <property type="match status" value="1"/>
</dbReference>
<evidence type="ECO:0000313" key="2">
    <source>
        <dbReference type="WBParaSite" id="SMUV_0000390401-mRNA-1"/>
    </source>
</evidence>
<dbReference type="Pfam" id="PF11414">
    <property type="entry name" value="Suppressor_APC"/>
    <property type="match status" value="1"/>
</dbReference>
<reference evidence="2" key="1">
    <citation type="submission" date="2017-02" db="UniProtKB">
        <authorList>
            <consortium name="WormBaseParasite"/>
        </authorList>
    </citation>
    <scope>IDENTIFICATION</scope>
</reference>